<protein>
    <recommendedName>
        <fullName evidence="4">Translation initiation factor IF-3</fullName>
    </recommendedName>
</protein>
<proteinExistence type="inferred from homology"/>
<evidence type="ECO:0000256" key="1">
    <source>
        <dbReference type="ARBA" id="ARBA00005439"/>
    </source>
</evidence>
<dbReference type="Pfam" id="PF05198">
    <property type="entry name" value="IF3_N"/>
    <property type="match status" value="1"/>
</dbReference>
<dbReference type="GO" id="GO:0043022">
    <property type="term" value="F:ribosome binding"/>
    <property type="evidence" value="ECO:0007669"/>
    <property type="project" value="TreeGrafter"/>
</dbReference>
<comment type="similarity">
    <text evidence="1">Belongs to the IF-3 family.</text>
</comment>
<dbReference type="InterPro" id="IPR019814">
    <property type="entry name" value="Translation_initiation_fac_3_N"/>
</dbReference>
<keyword evidence="2 7" id="KW-0396">Initiation factor</keyword>
<dbReference type="PANTHER" id="PTHR10938:SF0">
    <property type="entry name" value="TRANSLATION INITIATION FACTOR IF-3, MITOCHONDRIAL"/>
    <property type="match status" value="1"/>
</dbReference>
<dbReference type="SUPFAM" id="SSF54364">
    <property type="entry name" value="Translation initiation factor IF3, N-terminal domain"/>
    <property type="match status" value="1"/>
</dbReference>
<reference evidence="8" key="1">
    <citation type="submission" date="2017-09" db="EMBL/GenBank/DDBJ databases">
        <title>Depth-based differentiation of microbial function through sediment-hosted aquifers and enrichment of novel symbionts in the deep terrestrial subsurface.</title>
        <authorList>
            <person name="Probst A.J."/>
            <person name="Ladd B."/>
            <person name="Jarett J.K."/>
            <person name="Geller-Mcgrath D.E."/>
            <person name="Sieber C.M.K."/>
            <person name="Emerson J.B."/>
            <person name="Anantharaman K."/>
            <person name="Thomas B.C."/>
            <person name="Malmstrom R."/>
            <person name="Stieglmeier M."/>
            <person name="Klingl A."/>
            <person name="Woyke T."/>
            <person name="Ryan C.M."/>
            <person name="Banfield J.F."/>
        </authorList>
    </citation>
    <scope>NUCLEOTIDE SEQUENCE [LARGE SCALE GENOMIC DNA]</scope>
</reference>
<dbReference type="Gene3D" id="3.30.110.10">
    <property type="entry name" value="Translation initiation factor 3 (IF-3), C-terminal domain"/>
    <property type="match status" value="1"/>
</dbReference>
<dbReference type="PANTHER" id="PTHR10938">
    <property type="entry name" value="TRANSLATION INITIATION FACTOR IF-3"/>
    <property type="match status" value="1"/>
</dbReference>
<dbReference type="InterPro" id="IPR036787">
    <property type="entry name" value="T_IF-3_N_sf"/>
</dbReference>
<keyword evidence="3" id="KW-0648">Protein biosynthesis</keyword>
<dbReference type="EMBL" id="PFMI01000014">
    <property type="protein sequence ID" value="PIZ01156.1"/>
    <property type="molecule type" value="Genomic_DNA"/>
</dbReference>
<feature type="domain" description="Translation initiation factor 3 N-terminal" evidence="6">
    <location>
        <begin position="7"/>
        <end position="75"/>
    </location>
</feature>
<dbReference type="GO" id="GO:0005737">
    <property type="term" value="C:cytoplasm"/>
    <property type="evidence" value="ECO:0007669"/>
    <property type="project" value="UniProtKB-ARBA"/>
</dbReference>
<accession>A0A2M7RPW6</accession>
<sequence>MQKRIYINNQIRASKVRIIDSDGKQIGIFDLSEALQKAKEKNLDLIQITEKVEPVICKISDYGKYIYKERKKERQKKPKKSGELKNLRLTLKISEHDLLTRAKTAERFLKKDHKVRIEMLLKGRERKFFDIAREKIKKFLEFLAQSSSFKEEKELKRETKGWTITIAKV</sequence>
<dbReference type="SUPFAM" id="SSF55200">
    <property type="entry name" value="Translation initiation factor IF3, C-terminal domain"/>
    <property type="match status" value="1"/>
</dbReference>
<evidence type="ECO:0000313" key="7">
    <source>
        <dbReference type="EMBL" id="PIZ01156.1"/>
    </source>
</evidence>
<gene>
    <name evidence="7" type="primary">infC</name>
    <name evidence="7" type="ORF">COY61_00530</name>
</gene>
<dbReference type="Proteomes" id="UP000229371">
    <property type="component" value="Unassembled WGS sequence"/>
</dbReference>
<dbReference type="NCBIfam" id="TIGR00168">
    <property type="entry name" value="infC"/>
    <property type="match status" value="1"/>
</dbReference>
<organism evidence="7 8">
    <name type="scientific">bacterium (Candidatus Gribaldobacteria) CG_4_10_14_0_8_um_filter_33_9</name>
    <dbReference type="NCBI Taxonomy" id="2014266"/>
    <lineage>
        <taxon>Bacteria</taxon>
        <taxon>Candidatus Gribaldobacteria</taxon>
    </lineage>
</organism>
<dbReference type="GO" id="GO:0003743">
    <property type="term" value="F:translation initiation factor activity"/>
    <property type="evidence" value="ECO:0007669"/>
    <property type="project" value="UniProtKB-UniRule"/>
</dbReference>
<evidence type="ECO:0000256" key="4">
    <source>
        <dbReference type="NCBIfam" id="TIGR00168"/>
    </source>
</evidence>
<dbReference type="InterPro" id="IPR036788">
    <property type="entry name" value="T_IF-3_C_sf"/>
</dbReference>
<evidence type="ECO:0000313" key="8">
    <source>
        <dbReference type="Proteomes" id="UP000229371"/>
    </source>
</evidence>
<evidence type="ECO:0000256" key="3">
    <source>
        <dbReference type="ARBA" id="ARBA00022917"/>
    </source>
</evidence>
<dbReference type="InterPro" id="IPR019815">
    <property type="entry name" value="Translation_initiation_fac_3_C"/>
</dbReference>
<name>A0A2M7RPW6_9BACT</name>
<dbReference type="InterPro" id="IPR001288">
    <property type="entry name" value="Translation_initiation_fac_3"/>
</dbReference>
<dbReference type="GO" id="GO:0032790">
    <property type="term" value="P:ribosome disassembly"/>
    <property type="evidence" value="ECO:0007669"/>
    <property type="project" value="TreeGrafter"/>
</dbReference>
<evidence type="ECO:0000259" key="6">
    <source>
        <dbReference type="Pfam" id="PF05198"/>
    </source>
</evidence>
<evidence type="ECO:0000256" key="2">
    <source>
        <dbReference type="ARBA" id="ARBA00022540"/>
    </source>
</evidence>
<dbReference type="AlphaFoldDB" id="A0A2M7RPW6"/>
<dbReference type="Gene3D" id="3.10.20.80">
    <property type="entry name" value="Translation initiation factor 3 (IF-3), N-terminal domain"/>
    <property type="match status" value="1"/>
</dbReference>
<evidence type="ECO:0000259" key="5">
    <source>
        <dbReference type="Pfam" id="PF00707"/>
    </source>
</evidence>
<dbReference type="Pfam" id="PF00707">
    <property type="entry name" value="IF3_C"/>
    <property type="match status" value="1"/>
</dbReference>
<comment type="caution">
    <text evidence="7">The sequence shown here is derived from an EMBL/GenBank/DDBJ whole genome shotgun (WGS) entry which is preliminary data.</text>
</comment>
<feature type="domain" description="Translation initiation factor 3 C-terminal" evidence="5">
    <location>
        <begin position="83"/>
        <end position="161"/>
    </location>
</feature>